<dbReference type="GO" id="GO:0004497">
    <property type="term" value="F:monooxygenase activity"/>
    <property type="evidence" value="ECO:0007669"/>
    <property type="project" value="UniProtKB-KW"/>
</dbReference>
<name>A0ABV6JWN4_9PROT</name>
<dbReference type="Gene3D" id="3.50.50.60">
    <property type="entry name" value="FAD/NAD(P)-binding domain"/>
    <property type="match status" value="1"/>
</dbReference>
<evidence type="ECO:0000313" key="5">
    <source>
        <dbReference type="EMBL" id="MFC0409742.1"/>
    </source>
</evidence>
<evidence type="ECO:0000256" key="3">
    <source>
        <dbReference type="ARBA" id="ARBA00022827"/>
    </source>
</evidence>
<comment type="caution">
    <text evidence="5">The sequence shown here is derived from an EMBL/GenBank/DDBJ whole genome shotgun (WGS) entry which is preliminary data.</text>
</comment>
<dbReference type="RefSeq" id="WP_377045487.1">
    <property type="nucleotide sequence ID" value="NZ_JBHLUN010000010.1"/>
</dbReference>
<keyword evidence="2" id="KW-0285">Flavoprotein</keyword>
<dbReference type="PANTHER" id="PTHR43004">
    <property type="entry name" value="TRK SYSTEM POTASSIUM UPTAKE PROTEIN"/>
    <property type="match status" value="1"/>
</dbReference>
<accession>A0ABV6JWN4</accession>
<dbReference type="PANTHER" id="PTHR43004:SF19">
    <property type="entry name" value="BINDING MONOOXYGENASE, PUTATIVE (JCVI)-RELATED"/>
    <property type="match status" value="1"/>
</dbReference>
<dbReference type="InterPro" id="IPR002938">
    <property type="entry name" value="FAD-bd"/>
</dbReference>
<evidence type="ECO:0000259" key="4">
    <source>
        <dbReference type="Pfam" id="PF01494"/>
    </source>
</evidence>
<keyword evidence="3" id="KW-0274">FAD</keyword>
<keyword evidence="6" id="KW-1185">Reference proteome</keyword>
<dbReference type="SUPFAM" id="SSF51905">
    <property type="entry name" value="FAD/NAD(P)-binding domain"/>
    <property type="match status" value="1"/>
</dbReference>
<gene>
    <name evidence="5" type="ORF">ACFFGY_15930</name>
</gene>
<dbReference type="PRINTS" id="PR00420">
    <property type="entry name" value="RNGMNOXGNASE"/>
</dbReference>
<feature type="domain" description="FAD-binding" evidence="4">
    <location>
        <begin position="3"/>
        <end position="341"/>
    </location>
</feature>
<dbReference type="Gene3D" id="3.30.70.2450">
    <property type="match status" value="1"/>
</dbReference>
<keyword evidence="5" id="KW-0560">Oxidoreductase</keyword>
<keyword evidence="5" id="KW-0503">Monooxygenase</keyword>
<dbReference type="InterPro" id="IPR050641">
    <property type="entry name" value="RIFMO-like"/>
</dbReference>
<dbReference type="Proteomes" id="UP001589865">
    <property type="component" value="Unassembled WGS sequence"/>
</dbReference>
<protein>
    <submittedName>
        <fullName evidence="5">FAD-dependent monooxygenase</fullName>
    </submittedName>
</protein>
<evidence type="ECO:0000256" key="2">
    <source>
        <dbReference type="ARBA" id="ARBA00022630"/>
    </source>
</evidence>
<sequence>MQDVLIVGAGPTGLVLALWLTGQGVKVRIIGRSAGPGETSRAMAVQARTLELYRQLDLAEAVVAAGHPVPAINLWARGRHRARIAFRNAGSDLTAYPFVLTYPQDHHERLLIERLASVGVTVERRTELLSFEDEADHVTARLRMPDGTEQRCEARYLAGCDGARSTVRHQLGTGFDGGTYRQVFYVADAEAAPLGDPGEAHVALDRGDLLLVLPYGEGRQCRLIGTVQDERAEHAETLRFEDVSHESMASLGLGVEAVNWFSTYRVHHRVTDHFRQGRAFLLGDAAHVHSPAGGQGMNTGISDAINLAWKLAAAVKGRAPDSLLDSYEVERQGFARTLVDTTDRFFTFATAGGSVADFVRTRLFPSFASVAYEFGSVREFMFRVVSQTMLHYHDSPLSEGRAGTVKGGDRLPWVRSGGSDNHDPLPAIGWQVHLYGTARAELRRWCEQHRLPLRSIAWTPAHREAGFGQDAAYLLRPDSYVALADPEASPAALAQYCDVRGLVLG</sequence>
<dbReference type="EMBL" id="JBHLUN010000010">
    <property type="protein sequence ID" value="MFC0409742.1"/>
    <property type="molecule type" value="Genomic_DNA"/>
</dbReference>
<comment type="cofactor">
    <cofactor evidence="1">
        <name>FAD</name>
        <dbReference type="ChEBI" id="CHEBI:57692"/>
    </cofactor>
</comment>
<evidence type="ECO:0000313" key="6">
    <source>
        <dbReference type="Proteomes" id="UP001589865"/>
    </source>
</evidence>
<reference evidence="5 6" key="1">
    <citation type="submission" date="2024-09" db="EMBL/GenBank/DDBJ databases">
        <authorList>
            <person name="Sun Q."/>
            <person name="Mori K."/>
        </authorList>
    </citation>
    <scope>NUCLEOTIDE SEQUENCE [LARGE SCALE GENOMIC DNA]</scope>
    <source>
        <strain evidence="5 6">TBRC 5777</strain>
    </source>
</reference>
<proteinExistence type="predicted"/>
<evidence type="ECO:0000256" key="1">
    <source>
        <dbReference type="ARBA" id="ARBA00001974"/>
    </source>
</evidence>
<dbReference type="Pfam" id="PF01494">
    <property type="entry name" value="FAD_binding_3"/>
    <property type="match status" value="1"/>
</dbReference>
<organism evidence="5 6">
    <name type="scientific">Roseomonas elaeocarpi</name>
    <dbReference type="NCBI Taxonomy" id="907779"/>
    <lineage>
        <taxon>Bacteria</taxon>
        <taxon>Pseudomonadati</taxon>
        <taxon>Pseudomonadota</taxon>
        <taxon>Alphaproteobacteria</taxon>
        <taxon>Acetobacterales</taxon>
        <taxon>Roseomonadaceae</taxon>
        <taxon>Roseomonas</taxon>
    </lineage>
</organism>
<dbReference type="InterPro" id="IPR036188">
    <property type="entry name" value="FAD/NAD-bd_sf"/>
</dbReference>